<dbReference type="VEuPathDB" id="FungiDB:MAPG_10130"/>
<dbReference type="InterPro" id="IPR023296">
    <property type="entry name" value="Glyco_hydro_beta-prop_sf"/>
</dbReference>
<sequence length="245" mass="25812">DTAVSLAAGGHPSAPLSQFTGTTQPVNIKGEQDGTLLTFATGIHALPTNWKSPYIKGTEVQAMYTSRDSGVTWTEVGTVLAGPPEGWNVTGWRDPSFFPSKELDAALKQSEPHYYMVLGSGLKSGNVPAQLPGAARPGFIGPRMPLYSAPASNLTNWKFLGALWEPTANSSLGVADVTGSYGYNFEVSGLFDLPVASAGGKPAWFVTMGAEGGQTARHKREQWALWNRGGLAARANGSAELTPTS</sequence>
<name>A0A0H2U6X0_MAGP6</name>
<reference evidence="1" key="2">
    <citation type="submission" date="2011-03" db="EMBL/GenBank/DDBJ databases">
        <title>Annotation of Magnaporthe poae ATCC 64411.</title>
        <authorList>
            <person name="Ma L.-J."/>
            <person name="Dead R."/>
            <person name="Young S.K."/>
            <person name="Zeng Q."/>
            <person name="Gargeya S."/>
            <person name="Fitzgerald M."/>
            <person name="Haas B."/>
            <person name="Abouelleil A."/>
            <person name="Alvarado L."/>
            <person name="Arachchi H.M."/>
            <person name="Berlin A."/>
            <person name="Brown A."/>
            <person name="Chapman S.B."/>
            <person name="Chen Z."/>
            <person name="Dunbar C."/>
            <person name="Freedman E."/>
            <person name="Gearin G."/>
            <person name="Gellesch M."/>
            <person name="Goldberg J."/>
            <person name="Griggs A."/>
            <person name="Gujja S."/>
            <person name="Heiman D."/>
            <person name="Howarth C."/>
            <person name="Larson L."/>
            <person name="Lui A."/>
            <person name="MacDonald P.J.P."/>
            <person name="Mehta T."/>
            <person name="Montmayeur A."/>
            <person name="Murphy C."/>
            <person name="Neiman D."/>
            <person name="Pearson M."/>
            <person name="Priest M."/>
            <person name="Roberts A."/>
            <person name="Saif S."/>
            <person name="Shea T."/>
            <person name="Shenoy N."/>
            <person name="Sisk P."/>
            <person name="Stolte C."/>
            <person name="Sykes S."/>
            <person name="Yandava C."/>
            <person name="Wortman J."/>
            <person name="Nusbaum C."/>
            <person name="Birren B."/>
        </authorList>
    </citation>
    <scope>NUCLEOTIDE SEQUENCE</scope>
    <source>
        <strain evidence="1">ATCC 64411</strain>
    </source>
</reference>
<gene>
    <name evidence="1" type="ORF">MAPG_10130</name>
</gene>
<dbReference type="EMBL" id="GL876977">
    <property type="protein sequence ID" value="KLU91612.1"/>
    <property type="molecule type" value="Genomic_DNA"/>
</dbReference>
<dbReference type="OrthoDB" id="202537at2759"/>
<reference evidence="1" key="1">
    <citation type="submission" date="2010-05" db="EMBL/GenBank/DDBJ databases">
        <title>The Genome Sequence of Magnaporthe poae strain ATCC 64411.</title>
        <authorList>
            <consortium name="The Broad Institute Genome Sequencing Platform"/>
            <consortium name="Broad Institute Genome Sequencing Center for Infectious Disease"/>
            <person name="Ma L.-J."/>
            <person name="Dead R."/>
            <person name="Young S."/>
            <person name="Zeng Q."/>
            <person name="Koehrsen M."/>
            <person name="Alvarado L."/>
            <person name="Berlin A."/>
            <person name="Chapman S.B."/>
            <person name="Chen Z."/>
            <person name="Freedman E."/>
            <person name="Gellesch M."/>
            <person name="Goldberg J."/>
            <person name="Griggs A."/>
            <person name="Gujja S."/>
            <person name="Heilman E.R."/>
            <person name="Heiman D."/>
            <person name="Hepburn T."/>
            <person name="Howarth C."/>
            <person name="Jen D."/>
            <person name="Larson L."/>
            <person name="Mehta T."/>
            <person name="Neiman D."/>
            <person name="Pearson M."/>
            <person name="Roberts A."/>
            <person name="Saif S."/>
            <person name="Shea T."/>
            <person name="Shenoy N."/>
            <person name="Sisk P."/>
            <person name="Stolte C."/>
            <person name="Sykes S."/>
            <person name="Walk T."/>
            <person name="White J."/>
            <person name="Yandava C."/>
            <person name="Haas B."/>
            <person name="Nusbaum C."/>
            <person name="Birren B."/>
        </authorList>
    </citation>
    <scope>NUCLEOTIDE SEQUENCE</scope>
    <source>
        <strain evidence="1">ATCC 64411</strain>
    </source>
</reference>
<evidence type="ECO:0000313" key="1">
    <source>
        <dbReference type="EMBL" id="KLU91612.1"/>
    </source>
</evidence>
<dbReference type="Gene3D" id="2.115.10.20">
    <property type="entry name" value="Glycosyl hydrolase domain, family 43"/>
    <property type="match status" value="1"/>
</dbReference>
<dbReference type="GO" id="GO:0005737">
    <property type="term" value="C:cytoplasm"/>
    <property type="evidence" value="ECO:0007669"/>
    <property type="project" value="TreeGrafter"/>
</dbReference>
<dbReference type="GO" id="GO:0005987">
    <property type="term" value="P:sucrose catabolic process"/>
    <property type="evidence" value="ECO:0007669"/>
    <property type="project" value="TreeGrafter"/>
</dbReference>
<dbReference type="GO" id="GO:0004575">
    <property type="term" value="F:sucrose alpha-glucosidase activity"/>
    <property type="evidence" value="ECO:0007669"/>
    <property type="project" value="TreeGrafter"/>
</dbReference>
<organism evidence="1">
    <name type="scientific">Magnaporthiopsis poae (strain ATCC 64411 / 73-15)</name>
    <name type="common">Kentucky bluegrass fungus</name>
    <name type="synonym">Magnaporthe poae</name>
    <dbReference type="NCBI Taxonomy" id="644358"/>
    <lineage>
        <taxon>Eukaryota</taxon>
        <taxon>Fungi</taxon>
        <taxon>Dikarya</taxon>
        <taxon>Ascomycota</taxon>
        <taxon>Pezizomycotina</taxon>
        <taxon>Sordariomycetes</taxon>
        <taxon>Sordariomycetidae</taxon>
        <taxon>Magnaporthales</taxon>
        <taxon>Magnaporthaceae</taxon>
        <taxon>Magnaporthiopsis</taxon>
    </lineage>
</organism>
<dbReference type="AlphaFoldDB" id="A0A0H2U6X0"/>
<dbReference type="PANTHER" id="PTHR42800:SF3">
    <property type="entry name" value="GLYCOSYL HYDROLASE FAMILY 32 N-TERMINAL DOMAIN-CONTAINING PROTEIN"/>
    <property type="match status" value="1"/>
</dbReference>
<dbReference type="PANTHER" id="PTHR42800">
    <property type="entry name" value="EXOINULINASE INUD (AFU_ORTHOLOGUE AFUA_5G00480)"/>
    <property type="match status" value="1"/>
</dbReference>
<dbReference type="SUPFAM" id="SSF75005">
    <property type="entry name" value="Arabinanase/levansucrase/invertase"/>
    <property type="match status" value="1"/>
</dbReference>
<proteinExistence type="predicted"/>
<accession>A0A0H2U6X0</accession>
<protein>
    <submittedName>
        <fullName evidence="1">Uncharacterized protein</fullName>
    </submittedName>
</protein>
<feature type="non-terminal residue" evidence="1">
    <location>
        <position position="245"/>
    </location>
</feature>
<feature type="non-terminal residue" evidence="1">
    <location>
        <position position="1"/>
    </location>
</feature>